<feature type="region of interest" description="Disordered" evidence="2">
    <location>
        <begin position="156"/>
        <end position="259"/>
    </location>
</feature>
<evidence type="ECO:0000313" key="4">
    <source>
        <dbReference type="Proteomes" id="UP000053392"/>
    </source>
</evidence>
<feature type="compositionally biased region" description="Basic and acidic residues" evidence="2">
    <location>
        <begin position="173"/>
        <end position="193"/>
    </location>
</feature>
<protein>
    <submittedName>
        <fullName evidence="3">Uncharacterized protein</fullName>
    </submittedName>
</protein>
<feature type="coiled-coil region" evidence="1">
    <location>
        <begin position="570"/>
        <end position="598"/>
    </location>
</feature>
<feature type="compositionally biased region" description="Low complexity" evidence="2">
    <location>
        <begin position="447"/>
        <end position="459"/>
    </location>
</feature>
<name>A0A0D0UTL7_9TREE</name>
<feature type="compositionally biased region" description="Low complexity" evidence="2">
    <location>
        <begin position="346"/>
        <end position="378"/>
    </location>
</feature>
<sequence>MYYALRTYLPVQLRPRPHIRYLRTCRPDTLEKYGLYKRRRTPFFPAATGLGLINSDKKNVGGGSTNAESTNALALEREARSVPPPIVHFFNHPSLVKRQSTVSKPSAPAVATPRPLSNSQLINCNDNNSLDNRAYVNAFDLIMRHRNGLGISVGDGTQTMEMMNGSTAMHSGSGEDEKVSVGKLDKPVDEELTPRSNPIIPSKPSKQKSIHGSETTSPSTSSLCLSPATSYDSDSSLGHEECSHDMPLAENDNEDEGKEHANVEGALGLSTGLFVRSRGLNSGDSDNEKEEEEEDNDVGEDAHHQRTATAQLSGFASCFFTAQSSESKERDSYHESNHNDQDDVESIASSSSSSSPSSNRRCPSYSSIRHSIFVSQSHESSDSECDSDVDANSDAEDGDNRRIQDDDALYLPESPWLIQSPHPVIPKDNNSPSKHTRSTSPPLRIMPSPLGSASSSSQPQHRIPTFLHQPQPQPQPQPHHQTPSNHIQHPPSPQPVQRYIVTEAPALPVYERYRPIPIRVPVNPCAYSYSNMIMYGCYSYTAGGPVGGGQSEIQPQEQIFGQGKKQMSEQERLDEEWARKEERKLREEEEERLRIRRYAAEYSSPRLY</sequence>
<feature type="region of interest" description="Disordered" evidence="2">
    <location>
        <begin position="274"/>
        <end position="308"/>
    </location>
</feature>
<organism evidence="3 4">
    <name type="scientific">Cryptococcus deuterogattii Ram5</name>
    <dbReference type="NCBI Taxonomy" id="1296110"/>
    <lineage>
        <taxon>Eukaryota</taxon>
        <taxon>Fungi</taxon>
        <taxon>Dikarya</taxon>
        <taxon>Basidiomycota</taxon>
        <taxon>Agaricomycotina</taxon>
        <taxon>Tremellomycetes</taxon>
        <taxon>Tremellales</taxon>
        <taxon>Cryptococcaceae</taxon>
        <taxon>Cryptococcus</taxon>
        <taxon>Cryptococcus gattii species complex</taxon>
    </lineage>
</organism>
<feature type="region of interest" description="Disordered" evidence="2">
    <location>
        <begin position="416"/>
        <end position="494"/>
    </location>
</feature>
<evidence type="ECO:0000256" key="2">
    <source>
        <dbReference type="SAM" id="MobiDB-lite"/>
    </source>
</evidence>
<evidence type="ECO:0000256" key="1">
    <source>
        <dbReference type="SAM" id="Coils"/>
    </source>
</evidence>
<accession>A0A0D0UTL7</accession>
<feature type="compositionally biased region" description="Polar residues" evidence="2">
    <location>
        <begin position="428"/>
        <end position="441"/>
    </location>
</feature>
<dbReference type="Proteomes" id="UP000053392">
    <property type="component" value="Unassembled WGS sequence"/>
</dbReference>
<feature type="compositionally biased region" description="Low complexity" evidence="2">
    <location>
        <begin position="213"/>
        <end position="230"/>
    </location>
</feature>
<dbReference type="HOGENOM" id="CLU_461514_0_0_1"/>
<evidence type="ECO:0000313" key="3">
    <source>
        <dbReference type="EMBL" id="KIR38551.1"/>
    </source>
</evidence>
<proteinExistence type="predicted"/>
<dbReference type="AlphaFoldDB" id="A0A0D0UTL7"/>
<feature type="compositionally biased region" description="Acidic residues" evidence="2">
    <location>
        <begin position="382"/>
        <end position="397"/>
    </location>
</feature>
<gene>
    <name evidence="3" type="ORF">I313_05663</name>
</gene>
<keyword evidence="4" id="KW-1185">Reference proteome</keyword>
<feature type="compositionally biased region" description="Acidic residues" evidence="2">
    <location>
        <begin position="285"/>
        <end position="299"/>
    </location>
</feature>
<reference evidence="3 4" key="1">
    <citation type="submission" date="2015-01" db="EMBL/GenBank/DDBJ databases">
        <title>The Genome Sequence of Cryptococcus gattii Ram5.</title>
        <authorList>
            <consortium name="The Broad Institute Genomics Platform"/>
            <person name="Cuomo C."/>
            <person name="Litvintseva A."/>
            <person name="Chen Y."/>
            <person name="Heitman J."/>
            <person name="Sun S."/>
            <person name="Springer D."/>
            <person name="Dromer F."/>
            <person name="Young S."/>
            <person name="Zeng Q."/>
            <person name="Gargeya S."/>
            <person name="Abouelleil A."/>
            <person name="Alvarado L."/>
            <person name="Chapman S.B."/>
            <person name="Gainer-Dewar J."/>
            <person name="Goldberg J."/>
            <person name="Griggs A."/>
            <person name="Gujja S."/>
            <person name="Hansen M."/>
            <person name="Howarth C."/>
            <person name="Imamovic A."/>
            <person name="Larimer J."/>
            <person name="Murphy C."/>
            <person name="Naylor J."/>
            <person name="Pearson M."/>
            <person name="Priest M."/>
            <person name="Roberts A."/>
            <person name="Saif S."/>
            <person name="Shea T."/>
            <person name="Sykes S."/>
            <person name="Wortman J."/>
            <person name="Nusbaum C."/>
            <person name="Birren B."/>
        </authorList>
    </citation>
    <scope>NUCLEOTIDE SEQUENCE [LARGE SCALE GENOMIC DNA]</scope>
    <source>
        <strain evidence="3 4">Ram5</strain>
    </source>
</reference>
<keyword evidence="1" id="KW-0175">Coiled coil</keyword>
<dbReference type="EMBL" id="KN847910">
    <property type="protein sequence ID" value="KIR38551.1"/>
    <property type="molecule type" value="Genomic_DNA"/>
</dbReference>
<feature type="compositionally biased region" description="Basic and acidic residues" evidence="2">
    <location>
        <begin position="326"/>
        <end position="341"/>
    </location>
</feature>
<feature type="region of interest" description="Disordered" evidence="2">
    <location>
        <begin position="326"/>
        <end position="402"/>
    </location>
</feature>
<feature type="compositionally biased region" description="Polar residues" evidence="2">
    <location>
        <begin position="156"/>
        <end position="170"/>
    </location>
</feature>
<dbReference type="OrthoDB" id="2576078at2759"/>